<dbReference type="RefSeq" id="WP_070990714.1">
    <property type="nucleotide sequence ID" value="NZ_CBCSHD010000001.1"/>
</dbReference>
<protein>
    <submittedName>
        <fullName evidence="2">Uncharacterized protein</fullName>
    </submittedName>
</protein>
<dbReference type="AlphaFoldDB" id="A0A1S1N677"/>
<keyword evidence="3" id="KW-1185">Reference proteome</keyword>
<comment type="caution">
    <text evidence="2">The sequence shown here is derived from an EMBL/GenBank/DDBJ whole genome shotgun (WGS) entry which is preliminary data.</text>
</comment>
<evidence type="ECO:0000256" key="1">
    <source>
        <dbReference type="SAM" id="Phobius"/>
    </source>
</evidence>
<dbReference type="STRING" id="327939.BIW53_04790"/>
<evidence type="ECO:0000313" key="2">
    <source>
        <dbReference type="EMBL" id="OHU96647.1"/>
    </source>
</evidence>
<gene>
    <name evidence="2" type="ORF">BIW53_04790</name>
</gene>
<feature type="transmembrane region" description="Helical" evidence="1">
    <location>
        <begin position="38"/>
        <end position="59"/>
    </location>
</feature>
<dbReference type="EMBL" id="MNAN01000026">
    <property type="protein sequence ID" value="OHU96647.1"/>
    <property type="molecule type" value="Genomic_DNA"/>
</dbReference>
<evidence type="ECO:0000313" key="3">
    <source>
        <dbReference type="Proteomes" id="UP000180253"/>
    </source>
</evidence>
<name>A0A1S1N677_9GAMM</name>
<keyword evidence="1" id="KW-0812">Transmembrane</keyword>
<proteinExistence type="predicted"/>
<keyword evidence="1" id="KW-0472">Membrane</keyword>
<organism evidence="2 3">
    <name type="scientific">Pseudoalteromonas byunsanensis</name>
    <dbReference type="NCBI Taxonomy" id="327939"/>
    <lineage>
        <taxon>Bacteria</taxon>
        <taxon>Pseudomonadati</taxon>
        <taxon>Pseudomonadota</taxon>
        <taxon>Gammaproteobacteria</taxon>
        <taxon>Alteromonadales</taxon>
        <taxon>Pseudoalteromonadaceae</taxon>
        <taxon>Pseudoalteromonas</taxon>
    </lineage>
</organism>
<accession>A0A1S1N677</accession>
<keyword evidence="1" id="KW-1133">Transmembrane helix</keyword>
<dbReference type="Proteomes" id="UP000180253">
    <property type="component" value="Unassembled WGS sequence"/>
</dbReference>
<reference evidence="2 3" key="1">
    <citation type="submission" date="2016-10" db="EMBL/GenBank/DDBJ databases">
        <title>Pseudoalteromonas amylolytica sp. nov., isolated from the surface seawater.</title>
        <authorList>
            <person name="Wu Y.-H."/>
            <person name="Cheng H."/>
            <person name="Jin X.-B."/>
            <person name="Wang C.-S."/>
            <person name="Xu X.-W."/>
        </authorList>
    </citation>
    <scope>NUCLEOTIDE SEQUENCE [LARGE SCALE GENOMIC DNA]</scope>
    <source>
        <strain evidence="2 3">JCM 12483</strain>
    </source>
</reference>
<sequence length="63" mass="7120">MNVSMSARAQLLSMGEVRANRTISEQGSFVHAGENQSLFNILSSNVLLPTILLFVWTYIEFRM</sequence>